<feature type="compositionally biased region" description="Basic and acidic residues" evidence="1">
    <location>
        <begin position="213"/>
        <end position="234"/>
    </location>
</feature>
<evidence type="ECO:0000256" key="1">
    <source>
        <dbReference type="SAM" id="MobiDB-lite"/>
    </source>
</evidence>
<dbReference type="Pfam" id="PF00395">
    <property type="entry name" value="SLH"/>
    <property type="match status" value="3"/>
</dbReference>
<keyword evidence="4" id="KW-1185">Reference proteome</keyword>
<dbReference type="Proteomes" id="UP001524478">
    <property type="component" value="Unassembled WGS sequence"/>
</dbReference>
<evidence type="ECO:0000313" key="4">
    <source>
        <dbReference type="Proteomes" id="UP001524478"/>
    </source>
</evidence>
<proteinExistence type="predicted"/>
<feature type="domain" description="SLH" evidence="2">
    <location>
        <begin position="28"/>
        <end position="91"/>
    </location>
</feature>
<comment type="caution">
    <text evidence="3">The sequence shown here is derived from an EMBL/GenBank/DDBJ whole genome shotgun (WGS) entry which is preliminary data.</text>
</comment>
<feature type="domain" description="SLH" evidence="2">
    <location>
        <begin position="156"/>
        <end position="219"/>
    </location>
</feature>
<dbReference type="PROSITE" id="PS51272">
    <property type="entry name" value="SLH"/>
    <property type="match status" value="3"/>
</dbReference>
<gene>
    <name evidence="3" type="ORF">NE686_04255</name>
</gene>
<reference evidence="3 4" key="1">
    <citation type="submission" date="2022-06" db="EMBL/GenBank/DDBJ databases">
        <title>Isolation of gut microbiota from human fecal samples.</title>
        <authorList>
            <person name="Pamer E.G."/>
            <person name="Barat B."/>
            <person name="Waligurski E."/>
            <person name="Medina S."/>
            <person name="Paddock L."/>
            <person name="Mostad J."/>
        </authorList>
    </citation>
    <scope>NUCLEOTIDE SEQUENCE [LARGE SCALE GENOMIC DNA]</scope>
    <source>
        <strain evidence="3 4">DFI.7.95</strain>
    </source>
</reference>
<feature type="domain" description="SLH" evidence="2">
    <location>
        <begin position="92"/>
        <end position="154"/>
    </location>
</feature>
<sequence length="1316" mass="144933">MKYKSKKIINILLIVCILMTNFIGSVFAAKHIFSDSIGHWAEETISILTERGIIQGYPDGLSHPDNTITRGEFSALLARTMELEAKDSGSVEPAFEDIIGHFAQKDIEALVYEGIIMIGDYGKLYVPNEPISRMEIIKMLVRATVKEKHDPDCTCDTGFIDEDNLTKDEVEYICLGKQYNIISGYPDRTIRPDGKSTRAEAFTMLIRQEKAKEKIEADKADDKNKQEEPIDKDSNIGNSSSSGGSSNYVPAPKYSFELPVTAYVGEEIEIVPMSSNVRSVKWEISKDGFPIDFLSAIDGELKVNGGTIKIKSVGSYTFTAIAVNSRGKEIKHEQNIDIYPIVSAELKLPRTAHTDTAIDVALEVENLGDSPVAWSVQRDGKEIEYDTNITGELTNTGGLIMFNNIGKYELIAIVTDELGKETIVSDVIKIYPVGQIKLELDKITHTDKNITLKTETKNTEDMDLVWSLTRNGEEVEVSEFIEGDISSVDSIIGFKEKGVYNLTLSAIDETGRTFAEKISVTVYPVGSAGFYLPEIFHTDDEIKIEASFKEIGNHDAEWSLIKDGKEAELSDFVNGSLNNGGGIASFPHKGEYTLKVSFTDDGGRIYDYEQGFKVYPLPDVIYTLAKYAHTDSNVNIKVNSTELDGLKIEWLVDNTYGFQDWETYVDGNLNNSGGSIRFKRAGVYELVARITDDTGRIFLFESGDKIEVLPVLDIGFELPKSAYTDSIINIRTYGNNNVLPVEWRITKDGKVISEDQIISGNLNAQGGKITFLTEGDYTLTARMTDFLERNFSYSQEVRINPVVQYSFTMPDSIHYGKEFEVSTVSENLGTNEVKWKLEKVGGSVNYNGELKNDGGKISISDTGEFTLIATIIDGEGRVFTHNKKITITNTAPTVTLTATPTRTVKDGKFFVDIKATAADADGDATTLEYEGRTSDNYYSVGTHTVRVRAKDIAGAYSPWAERSFTIVNSAPTVTLTATPTRTVKDGKFFVDIKAAAADADGDATTLEYEGRTSDNYYSVGTHTVRVRAKDIAGAYSPWAERSFTIVNSAPTVTLTATPTRTVKDGKFFVDIKATTNDADGDATTLEYEGRTSDNYYSVGTHTVRVRAKDIAGAYSPWMEKSFTIANSTPTTPVITRTPSGNSVAPGTNVTITAKSTDADNDPITYVWEGRNAETQVYPLGKNTVRVKAVDSTGAESPWAAIVFFVADSNGGGGMTLTGPDSVILENGLDGATISEYTFTVPPVSGHSGSDHGRVRGYNVLTKQWDQLDYGTTSNGITFSRTLSTGIYSKLEFYYYTNHNCMYNKSNITYSVNYHFE</sequence>
<evidence type="ECO:0000313" key="3">
    <source>
        <dbReference type="EMBL" id="MCQ4922285.1"/>
    </source>
</evidence>
<dbReference type="InterPro" id="IPR051465">
    <property type="entry name" value="Cell_Envelope_Struct_Comp"/>
</dbReference>
<dbReference type="PANTHER" id="PTHR43308:SF5">
    <property type="entry name" value="S-LAYER PROTEIN _ PEPTIDOGLYCAN ENDO-BETA-N-ACETYLGLUCOSAMINIDASE"/>
    <property type="match status" value="1"/>
</dbReference>
<dbReference type="SUPFAM" id="SSF49299">
    <property type="entry name" value="PKD domain"/>
    <property type="match status" value="2"/>
</dbReference>
<name>A0ABT1S734_9FIRM</name>
<feature type="region of interest" description="Disordered" evidence="1">
    <location>
        <begin position="213"/>
        <end position="245"/>
    </location>
</feature>
<dbReference type="EMBL" id="JANGAC010000002">
    <property type="protein sequence ID" value="MCQ4922285.1"/>
    <property type="molecule type" value="Genomic_DNA"/>
</dbReference>
<evidence type="ECO:0000259" key="2">
    <source>
        <dbReference type="PROSITE" id="PS51272"/>
    </source>
</evidence>
<accession>A0ABT1S734</accession>
<protein>
    <submittedName>
        <fullName evidence="3">S-layer homology domain-containing protein</fullName>
    </submittedName>
</protein>
<dbReference type="RefSeq" id="WP_256310568.1">
    <property type="nucleotide sequence ID" value="NZ_JANGAC010000002.1"/>
</dbReference>
<feature type="compositionally biased region" description="Low complexity" evidence="1">
    <location>
        <begin position="235"/>
        <end position="245"/>
    </location>
</feature>
<dbReference type="PANTHER" id="PTHR43308">
    <property type="entry name" value="OUTER MEMBRANE PROTEIN ALPHA-RELATED"/>
    <property type="match status" value="1"/>
</dbReference>
<dbReference type="InterPro" id="IPR001119">
    <property type="entry name" value="SLH_dom"/>
</dbReference>
<dbReference type="InterPro" id="IPR035986">
    <property type="entry name" value="PKD_dom_sf"/>
</dbReference>
<organism evidence="3 4">
    <name type="scientific">Tissierella carlieri</name>
    <dbReference type="NCBI Taxonomy" id="689904"/>
    <lineage>
        <taxon>Bacteria</taxon>
        <taxon>Bacillati</taxon>
        <taxon>Bacillota</taxon>
        <taxon>Tissierellia</taxon>
        <taxon>Tissierellales</taxon>
        <taxon>Tissierellaceae</taxon>
        <taxon>Tissierella</taxon>
    </lineage>
</organism>